<dbReference type="InterPro" id="IPR016035">
    <property type="entry name" value="Acyl_Trfase/lysoPLipase"/>
</dbReference>
<evidence type="ECO:0000256" key="8">
    <source>
        <dbReference type="SAM" id="Phobius"/>
    </source>
</evidence>
<protein>
    <recommendedName>
        <fullName evidence="6">Lysophospholipase</fullName>
        <ecNumber evidence="6">3.1.1.5</ecNumber>
    </recommendedName>
</protein>
<dbReference type="Proteomes" id="UP000053477">
    <property type="component" value="Unassembled WGS sequence"/>
</dbReference>
<accession>A0A0H2S5H7</accession>
<evidence type="ECO:0000256" key="6">
    <source>
        <dbReference type="RuleBase" id="RU362103"/>
    </source>
</evidence>
<dbReference type="PANTHER" id="PTHR10728">
    <property type="entry name" value="CYTOSOLIC PHOSPHOLIPASE A2"/>
    <property type="match status" value="1"/>
</dbReference>
<evidence type="ECO:0000256" key="3">
    <source>
        <dbReference type="ARBA" id="ARBA00022963"/>
    </source>
</evidence>
<reference evidence="10 11" key="1">
    <citation type="submission" date="2015-04" db="EMBL/GenBank/DDBJ databases">
        <title>Complete genome sequence of Schizopora paradoxa KUC8140, a cosmopolitan wood degrader in East Asia.</title>
        <authorList>
            <consortium name="DOE Joint Genome Institute"/>
            <person name="Min B."/>
            <person name="Park H."/>
            <person name="Jang Y."/>
            <person name="Kim J.-J."/>
            <person name="Kim K.H."/>
            <person name="Pangilinan J."/>
            <person name="Lipzen A."/>
            <person name="Riley R."/>
            <person name="Grigoriev I.V."/>
            <person name="Spatafora J.W."/>
            <person name="Choi I.-G."/>
        </authorList>
    </citation>
    <scope>NUCLEOTIDE SEQUENCE [LARGE SCALE GENOMIC DNA]</scope>
    <source>
        <strain evidence="10 11">KUC8140</strain>
    </source>
</reference>
<evidence type="ECO:0000259" key="9">
    <source>
        <dbReference type="PROSITE" id="PS51210"/>
    </source>
</evidence>
<keyword evidence="8" id="KW-0812">Transmembrane</keyword>
<keyword evidence="4 5" id="KW-0443">Lipid metabolism</keyword>
<dbReference type="PROSITE" id="PS51210">
    <property type="entry name" value="PLA2C"/>
    <property type="match status" value="1"/>
</dbReference>
<feature type="domain" description="PLA2c" evidence="9">
    <location>
        <begin position="193"/>
        <end position="825"/>
    </location>
</feature>
<evidence type="ECO:0000256" key="7">
    <source>
        <dbReference type="SAM" id="MobiDB-lite"/>
    </source>
</evidence>
<keyword evidence="8" id="KW-0472">Membrane</keyword>
<dbReference type="GO" id="GO:0005829">
    <property type="term" value="C:cytosol"/>
    <property type="evidence" value="ECO:0007669"/>
    <property type="project" value="TreeGrafter"/>
</dbReference>
<dbReference type="Pfam" id="PF01735">
    <property type="entry name" value="PLA2_B"/>
    <property type="match status" value="2"/>
</dbReference>
<dbReference type="OrthoDB" id="4084751at2759"/>
<evidence type="ECO:0000256" key="5">
    <source>
        <dbReference type="PROSITE-ProRule" id="PRU00555"/>
    </source>
</evidence>
<evidence type="ECO:0000256" key="4">
    <source>
        <dbReference type="ARBA" id="ARBA00023098"/>
    </source>
</evidence>
<dbReference type="InterPro" id="IPR002642">
    <property type="entry name" value="LysoPLipase_cat_dom"/>
</dbReference>
<keyword evidence="3 5" id="KW-0442">Lipid degradation</keyword>
<dbReference type="InParanoid" id="A0A0H2S5H7"/>
<feature type="region of interest" description="Disordered" evidence="7">
    <location>
        <begin position="631"/>
        <end position="722"/>
    </location>
</feature>
<dbReference type="EC" id="3.1.1.5" evidence="6"/>
<evidence type="ECO:0000256" key="1">
    <source>
        <dbReference type="ARBA" id="ARBA00008780"/>
    </source>
</evidence>
<proteinExistence type="inferred from homology"/>
<dbReference type="SMART" id="SM00022">
    <property type="entry name" value="PLAc"/>
    <property type="match status" value="1"/>
</dbReference>
<dbReference type="AlphaFoldDB" id="A0A0H2S5H7"/>
<dbReference type="EMBL" id="KQ085886">
    <property type="protein sequence ID" value="KLO19485.1"/>
    <property type="molecule type" value="Genomic_DNA"/>
</dbReference>
<feature type="compositionally biased region" description="Polar residues" evidence="7">
    <location>
        <begin position="695"/>
        <end position="717"/>
    </location>
</feature>
<keyword evidence="2 5" id="KW-0378">Hydrolase</keyword>
<dbReference type="GO" id="GO:0046475">
    <property type="term" value="P:glycerophospholipid catabolic process"/>
    <property type="evidence" value="ECO:0007669"/>
    <property type="project" value="TreeGrafter"/>
</dbReference>
<feature type="compositionally biased region" description="Polar residues" evidence="7">
    <location>
        <begin position="632"/>
        <end position="643"/>
    </location>
</feature>
<dbReference type="STRING" id="27342.A0A0H2S5H7"/>
<dbReference type="Gene3D" id="3.40.1090.10">
    <property type="entry name" value="Cytosolic phospholipase A2 catalytic domain"/>
    <property type="match status" value="1"/>
</dbReference>
<keyword evidence="8" id="KW-1133">Transmembrane helix</keyword>
<dbReference type="PANTHER" id="PTHR10728:SF40">
    <property type="entry name" value="PATATIN FAMILY PROTEIN"/>
    <property type="match status" value="1"/>
</dbReference>
<dbReference type="GO" id="GO:0004623">
    <property type="term" value="F:phospholipase A2 activity"/>
    <property type="evidence" value="ECO:0007669"/>
    <property type="project" value="TreeGrafter"/>
</dbReference>
<dbReference type="SUPFAM" id="SSF52151">
    <property type="entry name" value="FabD/lysophospholipase-like"/>
    <property type="match status" value="1"/>
</dbReference>
<dbReference type="GO" id="GO:0004622">
    <property type="term" value="F:phosphatidylcholine lysophospholipase activity"/>
    <property type="evidence" value="ECO:0007669"/>
    <property type="project" value="UniProtKB-EC"/>
</dbReference>
<organism evidence="10 11">
    <name type="scientific">Schizopora paradoxa</name>
    <dbReference type="NCBI Taxonomy" id="27342"/>
    <lineage>
        <taxon>Eukaryota</taxon>
        <taxon>Fungi</taxon>
        <taxon>Dikarya</taxon>
        <taxon>Basidiomycota</taxon>
        <taxon>Agaricomycotina</taxon>
        <taxon>Agaricomycetes</taxon>
        <taxon>Hymenochaetales</taxon>
        <taxon>Schizoporaceae</taxon>
        <taxon>Schizopora</taxon>
    </lineage>
</organism>
<evidence type="ECO:0000313" key="11">
    <source>
        <dbReference type="Proteomes" id="UP000053477"/>
    </source>
</evidence>
<name>A0A0H2S5H7_9AGAM</name>
<keyword evidence="11" id="KW-1185">Reference proteome</keyword>
<feature type="transmembrane region" description="Helical" evidence="8">
    <location>
        <begin position="52"/>
        <end position="71"/>
    </location>
</feature>
<feature type="compositionally biased region" description="Basic and acidic residues" evidence="7">
    <location>
        <begin position="674"/>
        <end position="693"/>
    </location>
</feature>
<comment type="similarity">
    <text evidence="1 6">Belongs to the lysophospholipase family.</text>
</comment>
<evidence type="ECO:0000313" key="10">
    <source>
        <dbReference type="EMBL" id="KLO19485.1"/>
    </source>
</evidence>
<comment type="catalytic activity">
    <reaction evidence="6">
        <text>a 1-acyl-sn-glycero-3-phosphocholine + H2O = sn-glycerol 3-phosphocholine + a fatty acid + H(+)</text>
        <dbReference type="Rhea" id="RHEA:15177"/>
        <dbReference type="ChEBI" id="CHEBI:15377"/>
        <dbReference type="ChEBI" id="CHEBI:15378"/>
        <dbReference type="ChEBI" id="CHEBI:16870"/>
        <dbReference type="ChEBI" id="CHEBI:28868"/>
        <dbReference type="ChEBI" id="CHEBI:58168"/>
        <dbReference type="EC" id="3.1.1.5"/>
    </reaction>
</comment>
<evidence type="ECO:0000256" key="2">
    <source>
        <dbReference type="ARBA" id="ARBA00022801"/>
    </source>
</evidence>
<sequence>MRAPHAPLHRISTLRTYAIRYRDLDHSRKSRDTELRRYFFTRSYAKRKALKLFFVGGLSTIVVASSGLVYIRNSNVFEHAVQKAKNRLADIGYSVSSNIKEYLPTEKEEVGSEYGFSRILPVQFSIPWKGLSFLRSPFSVDEISSALSTWSWPASLATVKDKTSALLLELGRGPGSLYSQLVYDAPDPNINPECAWDAEVRLGDDLCLSERAFLRDRRRKMKSSFAKLFGVLESEIDDRDVPIVALACSGGGFRAMINTTGSLVGASKSGLLDCVTYTSGISGSCWALGALYSGVAGSFDPVAAAQHLRKRITTSYLDMSTLDMLITSPTNKYLLAGLLRKANAQLGSVSLTDLYGTLLSARLFVPENTADIDFTRLSLFHFQRAIRDASLPLPIFTAISREIPSSLEKPLAQTIEKGRVSVDADRKYAVRREEQEIAQQIPWLWFEFTPFEVGCDELGAWIPSWSLGRRFEYGKSTEHIPEVSFSILSGIFGSAFCASLHYYVIEIQPILRQLPSQLYQWINDIISEQDLDVIHPVVPNELPNFVKGLDGYLKRNSPQGITERDYLGFMDAGAELNIPYYPLFRRDVDCIVALDASADSQDLWFTRAEEYALKRGLRTWPKGARWPALIESTKSAGGNTSKIGASPSSSESSEIPEESVTRKLAESQETEASEQEKKVESGEAKPLNMDEHLITPSSPTRTRNLKASTIWIGSSTGPDKDEVSSMMDELEEQDLLKRDGIAIVYNPLIPNDNAVPNFDPMEISTWAMSMTEDETSKLLSVAEANFIEGQEKIKKLLWIIWQRKKATRLSHEIRTESQLVLEHPW</sequence>
<gene>
    <name evidence="10" type="ORF">SCHPADRAFT_864962</name>
</gene>